<protein>
    <recommendedName>
        <fullName evidence="4">HTH-type transcriptional regulator</fullName>
    </recommendedName>
</protein>
<keyword evidence="3 4" id="KW-0804">Transcription</keyword>
<evidence type="ECO:0000256" key="3">
    <source>
        <dbReference type="ARBA" id="ARBA00023163"/>
    </source>
</evidence>
<dbReference type="PANTHER" id="PTHR38465:SF1">
    <property type="entry name" value="HTH-TYPE TRANSCRIPTIONAL REGULATOR MJ1563-RELATED"/>
    <property type="match status" value="1"/>
</dbReference>
<accession>A0ABR8MZF9</accession>
<keyword evidence="2 4" id="KW-0238">DNA-binding</keyword>
<gene>
    <name evidence="5" type="ORF">H8B09_16715</name>
</gene>
<evidence type="ECO:0000313" key="6">
    <source>
        <dbReference type="Proteomes" id="UP000609346"/>
    </source>
</evidence>
<keyword evidence="6" id="KW-1185">Reference proteome</keyword>
<dbReference type="PIRSF" id="PIRSF006707">
    <property type="entry name" value="MJ1563"/>
    <property type="match status" value="1"/>
</dbReference>
<reference evidence="5 6" key="1">
    <citation type="submission" date="2020-09" db="EMBL/GenBank/DDBJ databases">
        <title>Paenibacillus sp. strain PR3 16S rRNA gene Genome sequencing and assembly.</title>
        <authorList>
            <person name="Kim J."/>
        </authorList>
    </citation>
    <scope>NUCLEOTIDE SEQUENCE [LARGE SCALE GENOMIC DNA]</scope>
    <source>
        <strain evidence="5 6">PR3</strain>
    </source>
</reference>
<dbReference type="InterPro" id="IPR036390">
    <property type="entry name" value="WH_DNA-bd_sf"/>
</dbReference>
<comment type="similarity">
    <text evidence="4">Belongs to the GbsR family.</text>
</comment>
<dbReference type="SUPFAM" id="SSF46785">
    <property type="entry name" value="Winged helix' DNA-binding domain"/>
    <property type="match status" value="1"/>
</dbReference>
<organism evidence="5 6">
    <name type="scientific">Paenibacillus terricola</name>
    <dbReference type="NCBI Taxonomy" id="2763503"/>
    <lineage>
        <taxon>Bacteria</taxon>
        <taxon>Bacillati</taxon>
        <taxon>Bacillota</taxon>
        <taxon>Bacilli</taxon>
        <taxon>Bacillales</taxon>
        <taxon>Paenibacillaceae</taxon>
        <taxon>Paenibacillus</taxon>
    </lineage>
</organism>
<evidence type="ECO:0000256" key="2">
    <source>
        <dbReference type="ARBA" id="ARBA00023125"/>
    </source>
</evidence>
<name>A0ABR8MZF9_9BACL</name>
<dbReference type="InterPro" id="IPR026282">
    <property type="entry name" value="MJ1563"/>
</dbReference>
<proteinExistence type="inferred from homology"/>
<evidence type="ECO:0000256" key="4">
    <source>
        <dbReference type="PIRNR" id="PIRNR006707"/>
    </source>
</evidence>
<comment type="caution">
    <text evidence="5">The sequence shown here is derived from an EMBL/GenBank/DDBJ whole genome shotgun (WGS) entry which is preliminary data.</text>
</comment>
<keyword evidence="1 4" id="KW-0805">Transcription regulation</keyword>
<dbReference type="EMBL" id="JACXZA010000004">
    <property type="protein sequence ID" value="MBD3920406.1"/>
    <property type="molecule type" value="Genomic_DNA"/>
</dbReference>
<dbReference type="Proteomes" id="UP000609346">
    <property type="component" value="Unassembled WGS sequence"/>
</dbReference>
<dbReference type="InterPro" id="IPR036388">
    <property type="entry name" value="WH-like_DNA-bd_sf"/>
</dbReference>
<dbReference type="InterPro" id="IPR052362">
    <property type="entry name" value="HTH-GbsR_regulator"/>
</dbReference>
<dbReference type="PANTHER" id="PTHR38465">
    <property type="entry name" value="HTH-TYPE TRANSCRIPTIONAL REGULATOR MJ1563-RELATED"/>
    <property type="match status" value="1"/>
</dbReference>
<evidence type="ECO:0000313" key="5">
    <source>
        <dbReference type="EMBL" id="MBD3920406.1"/>
    </source>
</evidence>
<evidence type="ECO:0000256" key="1">
    <source>
        <dbReference type="ARBA" id="ARBA00023015"/>
    </source>
</evidence>
<sequence>MKMERRGGLSPEQELALLKTRKKVIEAVGNNMDLYGITPSTGHLYGLMFFQNKPMTLDDMRQAMEMSKTSMSTGVRTLVDLKMVNKVWEKGSRKDLYEVEHDWYQTFADFFSIKWRKAAEINLHALRKSRFELLALVEQYPGDEELEQQVQLDLAKIEEAIRYYQWLIRLIETLESQEIFKLVPKDNG</sequence>
<dbReference type="Gene3D" id="1.10.10.10">
    <property type="entry name" value="Winged helix-like DNA-binding domain superfamily/Winged helix DNA-binding domain"/>
    <property type="match status" value="1"/>
</dbReference>